<name>A0ABP8DZM2_9MICO</name>
<reference evidence="3" key="1">
    <citation type="journal article" date="2019" name="Int. J. Syst. Evol. Microbiol.">
        <title>The Global Catalogue of Microorganisms (GCM) 10K type strain sequencing project: providing services to taxonomists for standard genome sequencing and annotation.</title>
        <authorList>
            <consortium name="The Broad Institute Genomics Platform"/>
            <consortium name="The Broad Institute Genome Sequencing Center for Infectious Disease"/>
            <person name="Wu L."/>
            <person name="Ma J."/>
        </authorList>
    </citation>
    <scope>NUCLEOTIDE SEQUENCE [LARGE SCALE GENOMIC DNA]</scope>
    <source>
        <strain evidence="3">JCM 17442</strain>
    </source>
</reference>
<feature type="domain" description="Glycosyltransferase 61 catalytic" evidence="1">
    <location>
        <begin position="329"/>
        <end position="503"/>
    </location>
</feature>
<evidence type="ECO:0000313" key="3">
    <source>
        <dbReference type="Proteomes" id="UP001501594"/>
    </source>
</evidence>
<protein>
    <recommendedName>
        <fullName evidence="1">Glycosyltransferase 61 catalytic domain-containing protein</fullName>
    </recommendedName>
</protein>
<dbReference type="Pfam" id="PF04577">
    <property type="entry name" value="Glyco_transf_61"/>
    <property type="match status" value="1"/>
</dbReference>
<dbReference type="EMBL" id="BAABAU010000001">
    <property type="protein sequence ID" value="GAA4265384.1"/>
    <property type="molecule type" value="Genomic_DNA"/>
</dbReference>
<sequence>MTWARELFHRSQASVGEFLREYGRELLEQTQGPVVVVTDGSSSATLRAWLDAAGDRVHVIVIGEGSAALGAPELVAITDGVFPAIPHGRGTHSAADVKAASKICDSIGRVGVLVDATTGNGLERTLLWESLFFHVAKDGLYIAPEGPSEPGWIAAIELGGGKHKSERELAELRLSLSPDRFSSHGLIVLVKTVEHLFKVPEARADDLVTTRLPELRVETLQSLAETTFESSLRVTQHGRDQDLPSTTINASPAAVRHYSGPIGIGPTMLTMAQGSVLPPSFRHPWIKNVKNDALRNINWEFAVLPGSNDGWVRLPGLYYDLNPSIPGHFGHVMTESVAKLWGWPEAKARFPDLKALCQIPNESYDPVVERTLFTSFGIDEADIHWESQSVTVDAYISATILWQNSPEYQFHPALQDTWSTLRRALVGPSEPIYDRIFISRELSRENRLCRNAADVEQRFVDAGFAIVHPETLSFYEQATIFGNARVVAGFAGSGMFNMLFSERLEHVIVLSQDSYWARNEFLYAASLADSIDYFWSPAEIRHGSGFSTTAFHSPWSFDFERNGDDLRRLLADVATA</sequence>
<keyword evidence="3" id="KW-1185">Reference proteome</keyword>
<proteinExistence type="predicted"/>
<evidence type="ECO:0000313" key="2">
    <source>
        <dbReference type="EMBL" id="GAA4265384.1"/>
    </source>
</evidence>
<gene>
    <name evidence="2" type="ORF">GCM10022256_09960</name>
</gene>
<dbReference type="Proteomes" id="UP001501594">
    <property type="component" value="Unassembled WGS sequence"/>
</dbReference>
<dbReference type="RefSeq" id="WP_344793920.1">
    <property type="nucleotide sequence ID" value="NZ_BAABAU010000001.1"/>
</dbReference>
<accession>A0ABP8DZM2</accession>
<comment type="caution">
    <text evidence="2">The sequence shown here is derived from an EMBL/GenBank/DDBJ whole genome shotgun (WGS) entry which is preliminary data.</text>
</comment>
<dbReference type="InterPro" id="IPR049625">
    <property type="entry name" value="Glyco_transf_61_cat"/>
</dbReference>
<organism evidence="2 3">
    <name type="scientific">Frondihabitans peucedani</name>
    <dbReference type="NCBI Taxonomy" id="598626"/>
    <lineage>
        <taxon>Bacteria</taxon>
        <taxon>Bacillati</taxon>
        <taxon>Actinomycetota</taxon>
        <taxon>Actinomycetes</taxon>
        <taxon>Micrococcales</taxon>
        <taxon>Microbacteriaceae</taxon>
        <taxon>Frondihabitans</taxon>
    </lineage>
</organism>
<evidence type="ECO:0000259" key="1">
    <source>
        <dbReference type="Pfam" id="PF04577"/>
    </source>
</evidence>